<keyword evidence="4" id="KW-1185">Reference proteome</keyword>
<dbReference type="InterPro" id="IPR050766">
    <property type="entry name" value="Bact_Lucif_Oxidored"/>
</dbReference>
<feature type="region of interest" description="Disordered" evidence="1">
    <location>
        <begin position="352"/>
        <end position="377"/>
    </location>
</feature>
<dbReference type="PANTHER" id="PTHR30137:SF6">
    <property type="entry name" value="LUCIFERASE-LIKE MONOOXYGENASE"/>
    <property type="match status" value="1"/>
</dbReference>
<reference evidence="3" key="1">
    <citation type="submission" date="2023-03" db="EMBL/GenBank/DDBJ databases">
        <title>Multiphase analysis and comparison of six strains from genera Psychromarinibacter, Lutimaribacter, and Maritimibacter, including a novel species: Psychromarinibacter sediminicola sp. nov.</title>
        <authorList>
            <person name="Wang Y.-H."/>
            <person name="Ye M.-Q."/>
            <person name="Du Z.-J."/>
        </authorList>
    </citation>
    <scope>NUCLEOTIDE SEQUENCE</scope>
    <source>
        <strain evidence="3">C21-152</strain>
    </source>
</reference>
<sequence length="377" mass="40724">MTRYGLSFLPDARPEDMPADRYFANALKLAEMADRAGMGAVKMTEHYLHPYGGYCPSPLTFLAAVAAQTSQIRLMTGGILPAFHHPVQLAAHCAMVDALSGGRLDVGLARAYLPYEFAAFGVPLDESRDRFVATARAMQRLWTEDAVSAETPFFTLDRARSLPKPVQRPHPPLWGAAVSSRQSFAWLGENGFGLLVTSSFGGYDKLRENIAIYRESFAEAPANAGRRSAVTLSLPLYVAPTPREAEAEADQHLAHYMRIWSDATAAWDTANSRDYPGYTKMARALRSVTPADLRASKAVVTGDPAGAAAVLAELLDIVDIDTIIWQIDFGAMPFDRAARSLTLFNEEVAGRLAPTGRTETPPAAADAAEGVASPPVP</sequence>
<comment type="caution">
    <text evidence="3">The sequence shown here is derived from an EMBL/GenBank/DDBJ whole genome shotgun (WGS) entry which is preliminary data.</text>
</comment>
<dbReference type="Proteomes" id="UP001220964">
    <property type="component" value="Unassembled WGS sequence"/>
</dbReference>
<dbReference type="InterPro" id="IPR011251">
    <property type="entry name" value="Luciferase-like_dom"/>
</dbReference>
<feature type="compositionally biased region" description="Low complexity" evidence="1">
    <location>
        <begin position="361"/>
        <end position="377"/>
    </location>
</feature>
<evidence type="ECO:0000256" key="1">
    <source>
        <dbReference type="SAM" id="MobiDB-lite"/>
    </source>
</evidence>
<dbReference type="GO" id="GO:0005829">
    <property type="term" value="C:cytosol"/>
    <property type="evidence" value="ECO:0007669"/>
    <property type="project" value="TreeGrafter"/>
</dbReference>
<protein>
    <submittedName>
        <fullName evidence="3">LLM class flavin-dependent oxidoreductase</fullName>
    </submittedName>
</protein>
<dbReference type="InterPro" id="IPR036661">
    <property type="entry name" value="Luciferase-like_sf"/>
</dbReference>
<dbReference type="SUPFAM" id="SSF51679">
    <property type="entry name" value="Bacterial luciferase-like"/>
    <property type="match status" value="1"/>
</dbReference>
<evidence type="ECO:0000313" key="4">
    <source>
        <dbReference type="Proteomes" id="UP001220964"/>
    </source>
</evidence>
<feature type="domain" description="Luciferase-like" evidence="2">
    <location>
        <begin position="8"/>
        <end position="313"/>
    </location>
</feature>
<dbReference type="EMBL" id="JARGYC010000054">
    <property type="protein sequence ID" value="MDF0602568.1"/>
    <property type="molecule type" value="Genomic_DNA"/>
</dbReference>
<proteinExistence type="predicted"/>
<gene>
    <name evidence="3" type="ORF">P1J78_17655</name>
</gene>
<accession>A0AAE3NQV5</accession>
<organism evidence="3 4">
    <name type="scientific">Psychromarinibacter sediminicola</name>
    <dbReference type="NCBI Taxonomy" id="3033385"/>
    <lineage>
        <taxon>Bacteria</taxon>
        <taxon>Pseudomonadati</taxon>
        <taxon>Pseudomonadota</taxon>
        <taxon>Alphaproteobacteria</taxon>
        <taxon>Rhodobacterales</taxon>
        <taxon>Paracoccaceae</taxon>
        <taxon>Psychromarinibacter</taxon>
    </lineage>
</organism>
<dbReference type="Gene3D" id="3.20.20.30">
    <property type="entry name" value="Luciferase-like domain"/>
    <property type="match status" value="1"/>
</dbReference>
<dbReference type="PANTHER" id="PTHR30137">
    <property type="entry name" value="LUCIFERASE-LIKE MONOOXYGENASE"/>
    <property type="match status" value="1"/>
</dbReference>
<dbReference type="RefSeq" id="WP_275568696.1">
    <property type="nucleotide sequence ID" value="NZ_JARGYC010000054.1"/>
</dbReference>
<dbReference type="AlphaFoldDB" id="A0AAE3NQV5"/>
<evidence type="ECO:0000313" key="3">
    <source>
        <dbReference type="EMBL" id="MDF0602568.1"/>
    </source>
</evidence>
<dbReference type="Pfam" id="PF00296">
    <property type="entry name" value="Bac_luciferase"/>
    <property type="match status" value="1"/>
</dbReference>
<evidence type="ECO:0000259" key="2">
    <source>
        <dbReference type="Pfam" id="PF00296"/>
    </source>
</evidence>
<name>A0AAE3NQV5_9RHOB</name>
<dbReference type="GO" id="GO:0016705">
    <property type="term" value="F:oxidoreductase activity, acting on paired donors, with incorporation or reduction of molecular oxygen"/>
    <property type="evidence" value="ECO:0007669"/>
    <property type="project" value="InterPro"/>
</dbReference>